<name>A0ACD3A7B6_9AGAR</name>
<keyword evidence="2" id="KW-1185">Reference proteome</keyword>
<proteinExistence type="predicted"/>
<accession>A0ACD3A7B6</accession>
<sequence>MSSGKLVLVTGITGFIAGHVAFAFLEAGFRVRGTVRGDKAIFLTETVKVPGLEFTRIDDMASSGEFSDALKGVDILVHVASPIPGRAPVDEMLTTAIDGTLNVLKQATVLGVKKIVVTSSMAAVMDRWGNATREEARSNADNPSFVYMSSKILSERAVWQFAREHPEVDITTILPSYVFGPYVKYFPYPSSPSKLGSNSYIYRLMTGQLPGPLVPPYCVDVRDVAKAHVNAALLPRPESRHDVEENRFLVSPWTYTRKDAITYLNKRRPDVKTAKLEDVAELPGVVSTVDTSRAREVLGIKEWIDIQTTVDDTIDDSKEVQKSWTAHPV</sequence>
<reference evidence="1 2" key="1">
    <citation type="journal article" date="2019" name="Nat. Ecol. Evol.">
        <title>Megaphylogeny resolves global patterns of mushroom evolution.</title>
        <authorList>
            <person name="Varga T."/>
            <person name="Krizsan K."/>
            <person name="Foldi C."/>
            <person name="Dima B."/>
            <person name="Sanchez-Garcia M."/>
            <person name="Sanchez-Ramirez S."/>
            <person name="Szollosi G.J."/>
            <person name="Szarkandi J.G."/>
            <person name="Papp V."/>
            <person name="Albert L."/>
            <person name="Andreopoulos W."/>
            <person name="Angelini C."/>
            <person name="Antonin V."/>
            <person name="Barry K.W."/>
            <person name="Bougher N.L."/>
            <person name="Buchanan P."/>
            <person name="Buyck B."/>
            <person name="Bense V."/>
            <person name="Catcheside P."/>
            <person name="Chovatia M."/>
            <person name="Cooper J."/>
            <person name="Damon W."/>
            <person name="Desjardin D."/>
            <person name="Finy P."/>
            <person name="Geml J."/>
            <person name="Haridas S."/>
            <person name="Hughes K."/>
            <person name="Justo A."/>
            <person name="Karasinski D."/>
            <person name="Kautmanova I."/>
            <person name="Kiss B."/>
            <person name="Kocsube S."/>
            <person name="Kotiranta H."/>
            <person name="LaButti K.M."/>
            <person name="Lechner B.E."/>
            <person name="Liimatainen K."/>
            <person name="Lipzen A."/>
            <person name="Lukacs Z."/>
            <person name="Mihaltcheva S."/>
            <person name="Morgado L.N."/>
            <person name="Niskanen T."/>
            <person name="Noordeloos M.E."/>
            <person name="Ohm R.A."/>
            <person name="Ortiz-Santana B."/>
            <person name="Ovrebo C."/>
            <person name="Racz N."/>
            <person name="Riley R."/>
            <person name="Savchenko A."/>
            <person name="Shiryaev A."/>
            <person name="Soop K."/>
            <person name="Spirin V."/>
            <person name="Szebenyi C."/>
            <person name="Tomsovsky M."/>
            <person name="Tulloss R.E."/>
            <person name="Uehling J."/>
            <person name="Grigoriev I.V."/>
            <person name="Vagvolgyi C."/>
            <person name="Papp T."/>
            <person name="Martin F.M."/>
            <person name="Miettinen O."/>
            <person name="Hibbett D.S."/>
            <person name="Nagy L.G."/>
        </authorList>
    </citation>
    <scope>NUCLEOTIDE SEQUENCE [LARGE SCALE GENOMIC DNA]</scope>
    <source>
        <strain evidence="1 2">NL-1719</strain>
    </source>
</reference>
<evidence type="ECO:0000313" key="2">
    <source>
        <dbReference type="Proteomes" id="UP000308600"/>
    </source>
</evidence>
<dbReference type="EMBL" id="ML208645">
    <property type="protein sequence ID" value="TFK61592.1"/>
    <property type="molecule type" value="Genomic_DNA"/>
</dbReference>
<protein>
    <submittedName>
        <fullName evidence="1">NAD(P)-binding protein</fullName>
    </submittedName>
</protein>
<dbReference type="Proteomes" id="UP000308600">
    <property type="component" value="Unassembled WGS sequence"/>
</dbReference>
<evidence type="ECO:0000313" key="1">
    <source>
        <dbReference type="EMBL" id="TFK61592.1"/>
    </source>
</evidence>
<gene>
    <name evidence="1" type="ORF">BDN72DRAFT_934812</name>
</gene>
<organism evidence="1 2">
    <name type="scientific">Pluteus cervinus</name>
    <dbReference type="NCBI Taxonomy" id="181527"/>
    <lineage>
        <taxon>Eukaryota</taxon>
        <taxon>Fungi</taxon>
        <taxon>Dikarya</taxon>
        <taxon>Basidiomycota</taxon>
        <taxon>Agaricomycotina</taxon>
        <taxon>Agaricomycetes</taxon>
        <taxon>Agaricomycetidae</taxon>
        <taxon>Agaricales</taxon>
        <taxon>Pluteineae</taxon>
        <taxon>Pluteaceae</taxon>
        <taxon>Pluteus</taxon>
    </lineage>
</organism>